<feature type="compositionally biased region" description="Acidic residues" evidence="1">
    <location>
        <begin position="132"/>
        <end position="142"/>
    </location>
</feature>
<comment type="caution">
    <text evidence="2">The sequence shown here is derived from an EMBL/GenBank/DDBJ whole genome shotgun (WGS) entry which is preliminary data.</text>
</comment>
<feature type="region of interest" description="Disordered" evidence="1">
    <location>
        <begin position="1"/>
        <end position="198"/>
    </location>
</feature>
<feature type="compositionally biased region" description="Polar residues" evidence="1">
    <location>
        <begin position="54"/>
        <end position="63"/>
    </location>
</feature>
<dbReference type="Proteomes" id="UP001206925">
    <property type="component" value="Unassembled WGS sequence"/>
</dbReference>
<reference evidence="2" key="1">
    <citation type="submission" date="2022-06" db="EMBL/GenBank/DDBJ databases">
        <title>Uncovering the hologenomic basis of an extraordinary plant invasion.</title>
        <authorList>
            <person name="Bieker V.C."/>
            <person name="Martin M.D."/>
            <person name="Gilbert T."/>
            <person name="Hodgins K."/>
            <person name="Battlay P."/>
            <person name="Petersen B."/>
            <person name="Wilson J."/>
        </authorList>
    </citation>
    <scope>NUCLEOTIDE SEQUENCE</scope>
    <source>
        <strain evidence="2">AA19_3_7</strain>
        <tissue evidence="2">Leaf</tissue>
    </source>
</reference>
<feature type="compositionally biased region" description="Acidic residues" evidence="1">
    <location>
        <begin position="155"/>
        <end position="178"/>
    </location>
</feature>
<accession>A0AAD5CI13</accession>
<evidence type="ECO:0000256" key="1">
    <source>
        <dbReference type="SAM" id="MobiDB-lite"/>
    </source>
</evidence>
<protein>
    <submittedName>
        <fullName evidence="2">Uncharacterized protein</fullName>
    </submittedName>
</protein>
<organism evidence="2 3">
    <name type="scientific">Ambrosia artemisiifolia</name>
    <name type="common">Common ragweed</name>
    <dbReference type="NCBI Taxonomy" id="4212"/>
    <lineage>
        <taxon>Eukaryota</taxon>
        <taxon>Viridiplantae</taxon>
        <taxon>Streptophyta</taxon>
        <taxon>Embryophyta</taxon>
        <taxon>Tracheophyta</taxon>
        <taxon>Spermatophyta</taxon>
        <taxon>Magnoliopsida</taxon>
        <taxon>eudicotyledons</taxon>
        <taxon>Gunneridae</taxon>
        <taxon>Pentapetalae</taxon>
        <taxon>asterids</taxon>
        <taxon>campanulids</taxon>
        <taxon>Asterales</taxon>
        <taxon>Asteraceae</taxon>
        <taxon>Asteroideae</taxon>
        <taxon>Heliantheae alliance</taxon>
        <taxon>Heliantheae</taxon>
        <taxon>Ambrosia</taxon>
    </lineage>
</organism>
<keyword evidence="3" id="KW-1185">Reference proteome</keyword>
<name>A0AAD5CI13_AMBAR</name>
<dbReference type="EMBL" id="JAMZMK010007992">
    <property type="protein sequence ID" value="KAI7742428.1"/>
    <property type="molecule type" value="Genomic_DNA"/>
</dbReference>
<dbReference type="AlphaFoldDB" id="A0AAD5CI13"/>
<proteinExistence type="predicted"/>
<feature type="compositionally biased region" description="Polar residues" evidence="1">
    <location>
        <begin position="1"/>
        <end position="18"/>
    </location>
</feature>
<evidence type="ECO:0000313" key="3">
    <source>
        <dbReference type="Proteomes" id="UP001206925"/>
    </source>
</evidence>
<evidence type="ECO:0000313" key="2">
    <source>
        <dbReference type="EMBL" id="KAI7742428.1"/>
    </source>
</evidence>
<gene>
    <name evidence="2" type="ORF">M8C21_022909</name>
</gene>
<feature type="non-terminal residue" evidence="2">
    <location>
        <position position="238"/>
    </location>
</feature>
<sequence>MLGVPSQPSNSHGSTKNAGTCAVKESDNGTMTPNQPKPACNGDQCNSPDKAHSQKNTLENGDTSAKEKDGFQPIKESNVTENGHETKSNIDAPVSQHGDTTRPLTVANRSFVEPPKVEKEEGELSPNRDFDESNIGDDEDSENRDHDDVSGSESAGDDDVSKEEHEEEDGEHDDDDDVDGKAESEGDAEDTNVVSGDGYYLRTAKPLAKCVPSSSCGVEKDCRVFYGNDGYYTLFRLH</sequence>